<dbReference type="AlphaFoldDB" id="A0A0G0LG29"/>
<dbReference type="Proteomes" id="UP000034893">
    <property type="component" value="Unassembled WGS sequence"/>
</dbReference>
<keyword evidence="4 7" id="KW-0812">Transmembrane</keyword>
<evidence type="ECO:0000256" key="7">
    <source>
        <dbReference type="SAM" id="Phobius"/>
    </source>
</evidence>
<feature type="transmembrane region" description="Helical" evidence="7">
    <location>
        <begin position="308"/>
        <end position="329"/>
    </location>
</feature>
<protein>
    <submittedName>
        <fullName evidence="8">Polysaccharide biosynthesis protein</fullName>
    </submittedName>
</protein>
<evidence type="ECO:0000256" key="2">
    <source>
        <dbReference type="ARBA" id="ARBA00007430"/>
    </source>
</evidence>
<comment type="caution">
    <text evidence="8">The sequence shown here is derived from an EMBL/GenBank/DDBJ whole genome shotgun (WGS) entry which is preliminary data.</text>
</comment>
<feature type="transmembrane region" description="Helical" evidence="7">
    <location>
        <begin position="198"/>
        <end position="218"/>
    </location>
</feature>
<dbReference type="EMBL" id="LBVP01000003">
    <property type="protein sequence ID" value="KKQ90027.1"/>
    <property type="molecule type" value="Genomic_DNA"/>
</dbReference>
<evidence type="ECO:0000256" key="3">
    <source>
        <dbReference type="ARBA" id="ARBA00022475"/>
    </source>
</evidence>
<feature type="transmembrane region" description="Helical" evidence="7">
    <location>
        <begin position="459"/>
        <end position="480"/>
    </location>
</feature>
<evidence type="ECO:0000256" key="4">
    <source>
        <dbReference type="ARBA" id="ARBA00022692"/>
    </source>
</evidence>
<feature type="transmembrane region" description="Helical" evidence="7">
    <location>
        <begin position="65"/>
        <end position="88"/>
    </location>
</feature>
<sequence>MIFDFFKPQVEKPEELDLKFTAETLKKNAVSGVVVLAVRRISVQLIQTLSTIILARILFPETFGVFAIMVFIVEFLANLPSSGFMAAIIQKKEKIKQADLSTIFWTVLLVSVLFFLMLWMIAPQVANFYKLKVENGLTLTRLMALAIFLINIRMISLAILERQIRYLRLSIIEGGELLIIQTLAVLMAIKGFQIESLVVSYLVGKSLGTLAFYILSPFKLALGFAKDSLAKFLGFALNYQVYSLAYAVSGSIAPLYVGYIVGPAGTGYLTWAGGIGLLPWAFSELIAKVSFPVFSRIQNDKRRLSSSVNYSLNLILMGVLPLTVILLFFAEPITNVVFTYKWLPAVWALRFFVLLSATVAVSSVAASLLIACGEVRFVRNVSIAAAFCFWILAFTLIPKIGFTGHPLAWFLGSAIQFLMIIKVRQIVKIDYFRTILIYLFFAVVSTLPFWYVVKIFGNAFELVAVLIAIVVVYLILVFLFRKNYVLFYLGQLKVFLK</sequence>
<reference evidence="8 9" key="1">
    <citation type="journal article" date="2015" name="Nature">
        <title>rRNA introns, odd ribosomes, and small enigmatic genomes across a large radiation of phyla.</title>
        <authorList>
            <person name="Brown C.T."/>
            <person name="Hug L.A."/>
            <person name="Thomas B.C."/>
            <person name="Sharon I."/>
            <person name="Castelle C.J."/>
            <person name="Singh A."/>
            <person name="Wilkins M.J."/>
            <person name="Williams K.H."/>
            <person name="Banfield J.F."/>
        </authorList>
    </citation>
    <scope>NUCLEOTIDE SEQUENCE [LARGE SCALE GENOMIC DNA]</scope>
</reference>
<keyword evidence="6 7" id="KW-0472">Membrane</keyword>
<evidence type="ECO:0000256" key="6">
    <source>
        <dbReference type="ARBA" id="ARBA00023136"/>
    </source>
</evidence>
<dbReference type="InterPro" id="IPR050833">
    <property type="entry name" value="Poly_Biosynth_Transport"/>
</dbReference>
<proteinExistence type="inferred from homology"/>
<evidence type="ECO:0000256" key="1">
    <source>
        <dbReference type="ARBA" id="ARBA00004651"/>
    </source>
</evidence>
<evidence type="ECO:0000313" key="9">
    <source>
        <dbReference type="Proteomes" id="UP000034893"/>
    </source>
</evidence>
<dbReference type="GO" id="GO:0005886">
    <property type="term" value="C:plasma membrane"/>
    <property type="evidence" value="ECO:0007669"/>
    <property type="project" value="UniProtKB-SubCell"/>
</dbReference>
<accession>A0A0G0LG29</accession>
<name>A0A0G0LG29_9BACT</name>
<feature type="transmembrane region" description="Helical" evidence="7">
    <location>
        <begin position="100"/>
        <end position="122"/>
    </location>
</feature>
<organism evidence="8 9">
    <name type="scientific">Candidatus Curtissbacteria bacterium GW2011_GWC2_38_9</name>
    <dbReference type="NCBI Taxonomy" id="1618414"/>
    <lineage>
        <taxon>Bacteria</taxon>
        <taxon>Candidatus Curtissiibacteriota</taxon>
    </lineage>
</organism>
<feature type="transmembrane region" description="Helical" evidence="7">
    <location>
        <begin position="435"/>
        <end position="453"/>
    </location>
</feature>
<dbReference type="PATRIC" id="fig|1618414.3.peg.113"/>
<dbReference type="PANTHER" id="PTHR30250:SF10">
    <property type="entry name" value="LIPOPOLYSACCHARIDE BIOSYNTHESIS PROTEIN WZXC"/>
    <property type="match status" value="1"/>
</dbReference>
<feature type="transmembrane region" description="Helical" evidence="7">
    <location>
        <begin position="142"/>
        <end position="160"/>
    </location>
</feature>
<dbReference type="PANTHER" id="PTHR30250">
    <property type="entry name" value="PST FAMILY PREDICTED COLANIC ACID TRANSPORTER"/>
    <property type="match status" value="1"/>
</dbReference>
<feature type="transmembrane region" description="Helical" evidence="7">
    <location>
        <begin position="349"/>
        <end position="371"/>
    </location>
</feature>
<feature type="transmembrane region" description="Helical" evidence="7">
    <location>
        <begin position="407"/>
        <end position="423"/>
    </location>
</feature>
<gene>
    <name evidence="8" type="ORF">UT12_C0003G0008</name>
</gene>
<comment type="subcellular location">
    <subcellularLocation>
        <location evidence="1">Cell membrane</location>
        <topology evidence="1">Multi-pass membrane protein</topology>
    </subcellularLocation>
</comment>
<evidence type="ECO:0000313" key="8">
    <source>
        <dbReference type="EMBL" id="KKQ90027.1"/>
    </source>
</evidence>
<feature type="transmembrane region" description="Helical" evidence="7">
    <location>
        <begin position="383"/>
        <end position="401"/>
    </location>
</feature>
<feature type="transmembrane region" description="Helical" evidence="7">
    <location>
        <begin position="268"/>
        <end position="287"/>
    </location>
</feature>
<feature type="transmembrane region" description="Helical" evidence="7">
    <location>
        <begin position="239"/>
        <end position="262"/>
    </location>
</feature>
<dbReference type="Pfam" id="PF13440">
    <property type="entry name" value="Polysacc_synt_3"/>
    <property type="match status" value="1"/>
</dbReference>
<comment type="similarity">
    <text evidence="2">Belongs to the polysaccharide synthase family.</text>
</comment>
<keyword evidence="5 7" id="KW-1133">Transmembrane helix</keyword>
<keyword evidence="3" id="KW-1003">Cell membrane</keyword>
<evidence type="ECO:0000256" key="5">
    <source>
        <dbReference type="ARBA" id="ARBA00022989"/>
    </source>
</evidence>
<feature type="transmembrane region" description="Helical" evidence="7">
    <location>
        <begin position="172"/>
        <end position="192"/>
    </location>
</feature>